<accession>A0A139R5D5</accession>
<dbReference type="AlphaFoldDB" id="A0A139R5D5"/>
<organism evidence="2 5">
    <name type="scientific">Streptococcus gallolyticus</name>
    <dbReference type="NCBI Taxonomy" id="315405"/>
    <lineage>
        <taxon>Bacteria</taxon>
        <taxon>Bacillati</taxon>
        <taxon>Bacillota</taxon>
        <taxon>Bacilli</taxon>
        <taxon>Lactobacillales</taxon>
        <taxon>Streptococcaceae</taxon>
        <taxon>Streptococcus</taxon>
    </lineage>
</organism>
<dbReference type="EMBL" id="LQOF01000046">
    <property type="protein sequence ID" value="KXT72625.1"/>
    <property type="molecule type" value="Genomic_DNA"/>
</dbReference>
<gene>
    <name evidence="3" type="ORF">NCTC13773_01879</name>
    <name evidence="1" type="ORF">SGADD02_00471</name>
    <name evidence="2" type="ORF">SGADD03_00390</name>
</gene>
<evidence type="ECO:0000313" key="6">
    <source>
        <dbReference type="Proteomes" id="UP000249013"/>
    </source>
</evidence>
<evidence type="ECO:0000313" key="1">
    <source>
        <dbReference type="EMBL" id="KXT72625.1"/>
    </source>
</evidence>
<dbReference type="Proteomes" id="UP000070198">
    <property type="component" value="Unassembled WGS sequence"/>
</dbReference>
<name>A0A139R5D5_9STRE</name>
<reference evidence="3 6" key="2">
    <citation type="submission" date="2018-06" db="EMBL/GenBank/DDBJ databases">
        <authorList>
            <consortium name="Pathogen Informatics"/>
            <person name="Doyle S."/>
        </authorList>
    </citation>
    <scope>NUCLEOTIDE SEQUENCE [LARGE SCALE GENOMIC DNA]</scope>
    <source>
        <strain evidence="3 6">NCTC13773</strain>
    </source>
</reference>
<protein>
    <submittedName>
        <fullName evidence="2">Uncharacterized protein</fullName>
    </submittedName>
</protein>
<evidence type="ECO:0000313" key="2">
    <source>
        <dbReference type="EMBL" id="KXU09946.1"/>
    </source>
</evidence>
<dbReference type="PATRIC" id="fig|315405.11.peg.521"/>
<evidence type="ECO:0000313" key="4">
    <source>
        <dbReference type="Proteomes" id="UP000070198"/>
    </source>
</evidence>
<reference evidence="4 5" key="1">
    <citation type="submission" date="2016-01" db="EMBL/GenBank/DDBJ databases">
        <title>Highly variable Streptococcus oralis are common among viridans streptococci isolated from primates.</title>
        <authorList>
            <person name="Denapaite D."/>
            <person name="Rieger M."/>
            <person name="Koendgen S."/>
            <person name="Brueckner R."/>
            <person name="Ochigava I."/>
            <person name="Kappeler P."/>
            <person name="Maetz-Rensing K."/>
            <person name="Leendertz F."/>
            <person name="Hakenbeck R."/>
        </authorList>
    </citation>
    <scope>NUCLEOTIDE SEQUENCE [LARGE SCALE GENOMIC DNA]</scope>
    <source>
        <strain evidence="1 4">DD02</strain>
        <strain evidence="2 5">DD03</strain>
    </source>
</reference>
<dbReference type="Proteomes" id="UP000249013">
    <property type="component" value="Chromosome 1"/>
</dbReference>
<dbReference type="Proteomes" id="UP000071927">
    <property type="component" value="Unassembled WGS sequence"/>
</dbReference>
<dbReference type="EMBL" id="LS483409">
    <property type="protein sequence ID" value="SQG80054.1"/>
    <property type="molecule type" value="Genomic_DNA"/>
</dbReference>
<evidence type="ECO:0000313" key="5">
    <source>
        <dbReference type="Proteomes" id="UP000071927"/>
    </source>
</evidence>
<dbReference type="EMBL" id="LQXV01000120">
    <property type="protein sequence ID" value="KXU09946.1"/>
    <property type="molecule type" value="Genomic_DNA"/>
</dbReference>
<evidence type="ECO:0000313" key="3">
    <source>
        <dbReference type="EMBL" id="SQG80054.1"/>
    </source>
</evidence>
<proteinExistence type="predicted"/>
<sequence>MEWTDKPQEVVIDLFLIEEKFFRYFLFQIVLLLPISLENNTSSQVTKINKTCG</sequence>